<dbReference type="InterPro" id="IPR045240">
    <property type="entry name" value="Ribosomal_uL4_euk/arch"/>
</dbReference>
<dbReference type="PANTHER" id="PTHR19431">
    <property type="entry name" value="60S RIBOSOMAL PROTEIN L4"/>
    <property type="match status" value="1"/>
</dbReference>
<proteinExistence type="inferred from homology"/>
<dbReference type="InterPro" id="IPR023574">
    <property type="entry name" value="Ribosomal_uL4_dom_sf"/>
</dbReference>
<reference evidence="4 5" key="1">
    <citation type="journal article" date="2022" name="Nat. Plants">
        <title>Genomes of leafy and leafless Platanthera orchids illuminate the evolution of mycoheterotrophy.</title>
        <authorList>
            <person name="Li M.H."/>
            <person name="Liu K.W."/>
            <person name="Li Z."/>
            <person name="Lu H.C."/>
            <person name="Ye Q.L."/>
            <person name="Zhang D."/>
            <person name="Wang J.Y."/>
            <person name="Li Y.F."/>
            <person name="Zhong Z.M."/>
            <person name="Liu X."/>
            <person name="Yu X."/>
            <person name="Liu D.K."/>
            <person name="Tu X.D."/>
            <person name="Liu B."/>
            <person name="Hao Y."/>
            <person name="Liao X.Y."/>
            <person name="Jiang Y.T."/>
            <person name="Sun W.H."/>
            <person name="Chen J."/>
            <person name="Chen Y.Q."/>
            <person name="Ai Y."/>
            <person name="Zhai J.W."/>
            <person name="Wu S.S."/>
            <person name="Zhou Z."/>
            <person name="Hsiao Y.Y."/>
            <person name="Wu W.L."/>
            <person name="Chen Y.Y."/>
            <person name="Lin Y.F."/>
            <person name="Hsu J.L."/>
            <person name="Li C.Y."/>
            <person name="Wang Z.W."/>
            <person name="Zhao X."/>
            <person name="Zhong W.Y."/>
            <person name="Ma X.K."/>
            <person name="Ma L."/>
            <person name="Huang J."/>
            <person name="Chen G.Z."/>
            <person name="Huang M.Z."/>
            <person name="Huang L."/>
            <person name="Peng D.H."/>
            <person name="Luo Y.B."/>
            <person name="Zou S.Q."/>
            <person name="Chen S.P."/>
            <person name="Lan S."/>
            <person name="Tsai W.C."/>
            <person name="Van de Peer Y."/>
            <person name="Liu Z.J."/>
        </authorList>
    </citation>
    <scope>NUCLEOTIDE SEQUENCE [LARGE SCALE GENOMIC DNA]</scope>
    <source>
        <strain evidence="4">Lor288</strain>
    </source>
</reference>
<sequence length="128" mass="14631">MSTNDGSTVPLPDVLRAAIRPDTVRFVHANLSRNKRQPYDVSKRARHQTFAESWGTDRVVSRIPRNINQHRYVVVKALASFTVPTLVQSRGHRIDSVPEIRLVISDLVESIKKNLFCYQNPQAGQRLR</sequence>
<dbReference type="GO" id="GO:0005840">
    <property type="term" value="C:ribosome"/>
    <property type="evidence" value="ECO:0007669"/>
    <property type="project" value="UniProtKB-KW"/>
</dbReference>
<accession>A0ABR2LPI4</accession>
<keyword evidence="3" id="KW-0687">Ribonucleoprotein</keyword>
<evidence type="ECO:0000313" key="5">
    <source>
        <dbReference type="Proteomes" id="UP001412067"/>
    </source>
</evidence>
<evidence type="ECO:0000313" key="4">
    <source>
        <dbReference type="EMBL" id="KAK8945833.1"/>
    </source>
</evidence>
<organism evidence="4 5">
    <name type="scientific">Platanthera guangdongensis</name>
    <dbReference type="NCBI Taxonomy" id="2320717"/>
    <lineage>
        <taxon>Eukaryota</taxon>
        <taxon>Viridiplantae</taxon>
        <taxon>Streptophyta</taxon>
        <taxon>Embryophyta</taxon>
        <taxon>Tracheophyta</taxon>
        <taxon>Spermatophyta</taxon>
        <taxon>Magnoliopsida</taxon>
        <taxon>Liliopsida</taxon>
        <taxon>Asparagales</taxon>
        <taxon>Orchidaceae</taxon>
        <taxon>Orchidoideae</taxon>
        <taxon>Orchideae</taxon>
        <taxon>Orchidinae</taxon>
        <taxon>Platanthera</taxon>
    </lineage>
</organism>
<gene>
    <name evidence="4" type="primary">RPL4</name>
    <name evidence="4" type="ORF">KSP40_PGU003164</name>
</gene>
<name>A0ABR2LPI4_9ASPA</name>
<dbReference type="Proteomes" id="UP001412067">
    <property type="component" value="Unassembled WGS sequence"/>
</dbReference>
<comment type="similarity">
    <text evidence="1">Belongs to the universal ribosomal protein uL4 family.</text>
</comment>
<evidence type="ECO:0000256" key="2">
    <source>
        <dbReference type="ARBA" id="ARBA00022980"/>
    </source>
</evidence>
<protein>
    <submittedName>
        <fullName evidence="4">60S ribosomal protein L4</fullName>
    </submittedName>
</protein>
<evidence type="ECO:0000256" key="1">
    <source>
        <dbReference type="ARBA" id="ARBA00010528"/>
    </source>
</evidence>
<keyword evidence="5" id="KW-1185">Reference proteome</keyword>
<keyword evidence="2 4" id="KW-0689">Ribosomal protein</keyword>
<dbReference type="EMBL" id="JBBWWR010000017">
    <property type="protein sequence ID" value="KAK8945833.1"/>
    <property type="molecule type" value="Genomic_DNA"/>
</dbReference>
<evidence type="ECO:0000256" key="3">
    <source>
        <dbReference type="ARBA" id="ARBA00023274"/>
    </source>
</evidence>
<dbReference type="SUPFAM" id="SSF52166">
    <property type="entry name" value="Ribosomal protein L4"/>
    <property type="match status" value="1"/>
</dbReference>
<dbReference type="Gene3D" id="3.40.1370.10">
    <property type="match status" value="2"/>
</dbReference>
<comment type="caution">
    <text evidence="4">The sequence shown here is derived from an EMBL/GenBank/DDBJ whole genome shotgun (WGS) entry which is preliminary data.</text>
</comment>